<accession>A0A8T0CV63</accession>
<evidence type="ECO:0000256" key="6">
    <source>
        <dbReference type="ARBA" id="ARBA00023136"/>
    </source>
</evidence>
<evidence type="ECO:0000256" key="4">
    <source>
        <dbReference type="ARBA" id="ARBA00022989"/>
    </source>
</evidence>
<dbReference type="Pfam" id="PF12796">
    <property type="entry name" value="Ank_2"/>
    <property type="match status" value="2"/>
</dbReference>
<dbReference type="InterPro" id="IPR026961">
    <property type="entry name" value="PGG_dom"/>
</dbReference>
<dbReference type="SUPFAM" id="SSF48403">
    <property type="entry name" value="Ankyrin repeat"/>
    <property type="match status" value="1"/>
</dbReference>
<feature type="transmembrane region" description="Helical" evidence="8">
    <location>
        <begin position="550"/>
        <end position="576"/>
    </location>
</feature>
<evidence type="ECO:0000256" key="3">
    <source>
        <dbReference type="ARBA" id="ARBA00022737"/>
    </source>
</evidence>
<dbReference type="EMBL" id="MU089633">
    <property type="protein sequence ID" value="KAF7850216.1"/>
    <property type="molecule type" value="Genomic_DNA"/>
</dbReference>
<organism evidence="10 11">
    <name type="scientific">Corymbia citriodora subsp. variegata</name>
    <dbReference type="NCBI Taxonomy" id="360336"/>
    <lineage>
        <taxon>Eukaryota</taxon>
        <taxon>Viridiplantae</taxon>
        <taxon>Streptophyta</taxon>
        <taxon>Embryophyta</taxon>
        <taxon>Tracheophyta</taxon>
        <taxon>Spermatophyta</taxon>
        <taxon>Magnoliopsida</taxon>
        <taxon>eudicotyledons</taxon>
        <taxon>Gunneridae</taxon>
        <taxon>Pentapetalae</taxon>
        <taxon>rosids</taxon>
        <taxon>malvids</taxon>
        <taxon>Myrtales</taxon>
        <taxon>Myrtaceae</taxon>
        <taxon>Myrtoideae</taxon>
        <taxon>Eucalypteae</taxon>
        <taxon>Corymbia</taxon>
    </lineage>
</organism>
<feature type="domain" description="PGG" evidence="9">
    <location>
        <begin position="461"/>
        <end position="574"/>
    </location>
</feature>
<feature type="transmembrane region" description="Helical" evidence="8">
    <location>
        <begin position="582"/>
        <end position="607"/>
    </location>
</feature>
<comment type="caution">
    <text evidence="10">The sequence shown here is derived from an EMBL/GenBank/DDBJ whole genome shotgun (WGS) entry which is preliminary data.</text>
</comment>
<dbReference type="Gene3D" id="1.25.40.20">
    <property type="entry name" value="Ankyrin repeat-containing domain"/>
    <property type="match status" value="2"/>
</dbReference>
<comment type="subcellular location">
    <subcellularLocation>
        <location evidence="1">Membrane</location>
        <topology evidence="1">Multi-pass membrane protein</topology>
    </subcellularLocation>
</comment>
<gene>
    <name evidence="10" type="ORF">BT93_L5726</name>
</gene>
<keyword evidence="3" id="KW-0677">Repeat</keyword>
<evidence type="ECO:0000259" key="9">
    <source>
        <dbReference type="Pfam" id="PF13962"/>
    </source>
</evidence>
<dbReference type="PROSITE" id="PS50297">
    <property type="entry name" value="ANK_REP_REGION"/>
    <property type="match status" value="2"/>
</dbReference>
<proteinExistence type="predicted"/>
<dbReference type="PANTHER" id="PTHR24186:SF50">
    <property type="entry name" value="ANKYRIN REPEAT-CONTAINING PROTEIN ITN1-LIKE ISOFORM X1"/>
    <property type="match status" value="1"/>
</dbReference>
<dbReference type="AlphaFoldDB" id="A0A8T0CV63"/>
<dbReference type="PROSITE" id="PS50088">
    <property type="entry name" value="ANK_REPEAT"/>
    <property type="match status" value="4"/>
</dbReference>
<evidence type="ECO:0000256" key="2">
    <source>
        <dbReference type="ARBA" id="ARBA00022692"/>
    </source>
</evidence>
<keyword evidence="2 8" id="KW-0812">Transmembrane</keyword>
<dbReference type="SMART" id="SM00248">
    <property type="entry name" value="ANK"/>
    <property type="match status" value="7"/>
</dbReference>
<feature type="repeat" description="ANK" evidence="7">
    <location>
        <begin position="129"/>
        <end position="161"/>
    </location>
</feature>
<name>A0A8T0CV63_CORYI</name>
<feature type="transmembrane region" description="Helical" evidence="8">
    <location>
        <begin position="470"/>
        <end position="492"/>
    </location>
</feature>
<dbReference type="Gramene" id="rna-gnl|WGS:JABURB|Cocit.L5726.1">
    <property type="protein sequence ID" value="cds-KAF7850216.1"/>
    <property type="gene ID" value="gene-BT93_L5726"/>
</dbReference>
<dbReference type="PANTHER" id="PTHR24186">
    <property type="entry name" value="PROTEIN PHOSPHATASE 1 REGULATORY SUBUNIT"/>
    <property type="match status" value="1"/>
</dbReference>
<keyword evidence="5 7" id="KW-0040">ANK repeat</keyword>
<evidence type="ECO:0000256" key="5">
    <source>
        <dbReference type="ARBA" id="ARBA00023043"/>
    </source>
</evidence>
<feature type="repeat" description="ANK" evidence="7">
    <location>
        <begin position="203"/>
        <end position="235"/>
    </location>
</feature>
<evidence type="ECO:0000256" key="7">
    <source>
        <dbReference type="PROSITE-ProRule" id="PRU00023"/>
    </source>
</evidence>
<feature type="transmembrane region" description="Helical" evidence="8">
    <location>
        <begin position="512"/>
        <end position="538"/>
    </location>
</feature>
<evidence type="ECO:0000313" key="10">
    <source>
        <dbReference type="EMBL" id="KAF7850216.1"/>
    </source>
</evidence>
<dbReference type="Proteomes" id="UP000806378">
    <property type="component" value="Unassembled WGS sequence"/>
</dbReference>
<evidence type="ECO:0000256" key="1">
    <source>
        <dbReference type="ARBA" id="ARBA00004141"/>
    </source>
</evidence>
<evidence type="ECO:0000313" key="11">
    <source>
        <dbReference type="Proteomes" id="UP000806378"/>
    </source>
</evidence>
<reference evidence="10" key="1">
    <citation type="submission" date="2020-05" db="EMBL/GenBank/DDBJ databases">
        <title>WGS assembly of Corymbia citriodora subspecies variegata.</title>
        <authorList>
            <person name="Barry K."/>
            <person name="Hundley H."/>
            <person name="Shu S."/>
            <person name="Jenkins J."/>
            <person name="Grimwood J."/>
            <person name="Baten A."/>
        </authorList>
    </citation>
    <scope>NUCLEOTIDE SEQUENCE</scope>
    <source>
        <strain evidence="10">CV2-018</strain>
    </source>
</reference>
<feature type="repeat" description="ANK" evidence="7">
    <location>
        <begin position="368"/>
        <end position="404"/>
    </location>
</feature>
<dbReference type="InterPro" id="IPR036770">
    <property type="entry name" value="Ankyrin_rpt-contain_sf"/>
</dbReference>
<keyword evidence="11" id="KW-1185">Reference proteome</keyword>
<sequence>MEGSMDVKLSIGEEEVGMNTSIKEEVHEDEGGASLNNASVTARTTKQQDPAVYAAARKLADVIEGTNVGNINSTIQTPAYQTDSSAIFNFRGLPRGSLLHIAAATGESNILELLLNHVDPHLIVSQDDWGNTPLHIATKAKAFEVADMLICQAKDLPNVENILRIKNNHGNTALHEAVLARDARLVSHLLSKDLESVYLMNVHQKSPLYLALATGNSEIFQILLSHSLDPSRIEGLPPAHGVVARKRYDLLSVIFKKNMKLFTMTDSGGGNVFHLAAFLNRGHVFTLLRPETEYLAREQDNNGDLPIHIASKMGHVALIEKLHPVSRWVNGQGQTILHVAAKYGREKAVRYILRHPHLREMINERDRDGNTPLHLAAMHLQLSSLTTIIYLLLDERINPSLLNHERLAAVDIALNHPLRDARSAFAQMLLESMSADRADLIIRKPETRDKAYANIYVLFTHGMKDAINTLLLVATLVTTVTFAAGFAVPGGFNGSDMASKDDRGMATMLDNRMFQAFVISNTIAMFCSMTSVVGFMLASIAADHLAIVECLIALVALAIALPAMSVTFSIGVTLTVGKLHRLATAILILGSIFVLIITGALFSLYHIHRLRPLRPLMSRFILAFFKIFQHVHFGRLKRRKNGEQDLASPPMDGGDKD</sequence>
<evidence type="ECO:0000256" key="8">
    <source>
        <dbReference type="SAM" id="Phobius"/>
    </source>
</evidence>
<keyword evidence="6 8" id="KW-0472">Membrane</keyword>
<dbReference type="Pfam" id="PF13962">
    <property type="entry name" value="PGG"/>
    <property type="match status" value="1"/>
</dbReference>
<dbReference type="GO" id="GO:0005886">
    <property type="term" value="C:plasma membrane"/>
    <property type="evidence" value="ECO:0007669"/>
    <property type="project" value="TreeGrafter"/>
</dbReference>
<feature type="repeat" description="ANK" evidence="7">
    <location>
        <begin position="332"/>
        <end position="355"/>
    </location>
</feature>
<protein>
    <recommendedName>
        <fullName evidence="9">PGG domain-containing protein</fullName>
    </recommendedName>
</protein>
<dbReference type="OrthoDB" id="7464126at2759"/>
<dbReference type="InterPro" id="IPR002110">
    <property type="entry name" value="Ankyrin_rpt"/>
</dbReference>
<keyword evidence="4 8" id="KW-1133">Transmembrane helix</keyword>